<keyword evidence="2" id="KW-1185">Reference proteome</keyword>
<gene>
    <name evidence="1" type="ORF">OWV82_019235</name>
</gene>
<organism evidence="1 2">
    <name type="scientific">Melia azedarach</name>
    <name type="common">Chinaberry tree</name>
    <dbReference type="NCBI Taxonomy" id="155640"/>
    <lineage>
        <taxon>Eukaryota</taxon>
        <taxon>Viridiplantae</taxon>
        <taxon>Streptophyta</taxon>
        <taxon>Embryophyta</taxon>
        <taxon>Tracheophyta</taxon>
        <taxon>Spermatophyta</taxon>
        <taxon>Magnoliopsida</taxon>
        <taxon>eudicotyledons</taxon>
        <taxon>Gunneridae</taxon>
        <taxon>Pentapetalae</taxon>
        <taxon>rosids</taxon>
        <taxon>malvids</taxon>
        <taxon>Sapindales</taxon>
        <taxon>Meliaceae</taxon>
        <taxon>Melia</taxon>
    </lineage>
</organism>
<evidence type="ECO:0000313" key="2">
    <source>
        <dbReference type="Proteomes" id="UP001164539"/>
    </source>
</evidence>
<evidence type="ECO:0000313" key="1">
    <source>
        <dbReference type="EMBL" id="KAJ4709445.1"/>
    </source>
</evidence>
<name>A0ACC1XDG8_MELAZ</name>
<sequence>MPGLRIQFLEIACCLYAGIGSAIAFFVQTWCTFQKRSPLLCNFSSFMYSSCDYRCRLYFYMKQYILEGVALFTRATLVHGLSPRVFVVYRQGIAALTMAPIAFFSRRKNSCNSSLGLKSFAWLFAASLIGVTANQNAYFEGLYLSSSTVASAMTNLMPAVTFVMAFFAGWEKVNIRSLRGIAKILGTIFCVSGAIAMALLKGPKLLNAEFVPVKSLIFSPGADNWLLGCLLLFASSWFWSFWLILQVPISKSCPDHSYSSAWMCFLASVESATVALFTEKSADAWTLRSFEELACCLYTGIGLAASFFVQAWCISKRGPLFCAMFNPLCTVTVTAIAGLFLHEEIYIGSLFGACAVIIGLYMVLWGKAKDIEDKKEEAGPKLQDDQTRTVQVIVEEALDKKSCKIDLEEPLISSK</sequence>
<dbReference type="Proteomes" id="UP001164539">
    <property type="component" value="Chromosome 10"/>
</dbReference>
<accession>A0ACC1XDG8</accession>
<protein>
    <submittedName>
        <fullName evidence="1">WAT1-related protein</fullName>
    </submittedName>
</protein>
<dbReference type="EMBL" id="CM051403">
    <property type="protein sequence ID" value="KAJ4709445.1"/>
    <property type="molecule type" value="Genomic_DNA"/>
</dbReference>
<proteinExistence type="predicted"/>
<reference evidence="1 2" key="1">
    <citation type="journal article" date="2023" name="Science">
        <title>Complex scaffold remodeling in plant triterpene biosynthesis.</title>
        <authorList>
            <person name="De La Pena R."/>
            <person name="Hodgson H."/>
            <person name="Liu J.C."/>
            <person name="Stephenson M.J."/>
            <person name="Martin A.C."/>
            <person name="Owen C."/>
            <person name="Harkess A."/>
            <person name="Leebens-Mack J."/>
            <person name="Jimenez L.E."/>
            <person name="Osbourn A."/>
            <person name="Sattely E.S."/>
        </authorList>
    </citation>
    <scope>NUCLEOTIDE SEQUENCE [LARGE SCALE GENOMIC DNA]</scope>
    <source>
        <strain evidence="2">cv. JPN11</strain>
        <tissue evidence="1">Leaf</tissue>
    </source>
</reference>
<comment type="caution">
    <text evidence="1">The sequence shown here is derived from an EMBL/GenBank/DDBJ whole genome shotgun (WGS) entry which is preliminary data.</text>
</comment>